<organism evidence="24 25">
    <name type="scientific">Cucumis melo var. makuwa</name>
    <name type="common">Oriental melon</name>
    <dbReference type="NCBI Taxonomy" id="1194695"/>
    <lineage>
        <taxon>Eukaryota</taxon>
        <taxon>Viridiplantae</taxon>
        <taxon>Streptophyta</taxon>
        <taxon>Embryophyta</taxon>
        <taxon>Tracheophyta</taxon>
        <taxon>Spermatophyta</taxon>
        <taxon>Magnoliopsida</taxon>
        <taxon>eudicotyledons</taxon>
        <taxon>Gunneridae</taxon>
        <taxon>Pentapetalae</taxon>
        <taxon>rosids</taxon>
        <taxon>fabids</taxon>
        <taxon>Cucurbitales</taxon>
        <taxon>Cucurbitaceae</taxon>
        <taxon>Benincaseae</taxon>
        <taxon>Cucumis</taxon>
    </lineage>
</organism>
<dbReference type="PROSITE" id="PS50948">
    <property type="entry name" value="PAN"/>
    <property type="match status" value="2"/>
</dbReference>
<keyword evidence="11 18" id="KW-1133">Transmembrane helix</keyword>
<feature type="chain" id="PRO_5022883421" description="non-specific serine/threonine protein kinase" evidence="19">
    <location>
        <begin position="22"/>
        <end position="1678"/>
    </location>
</feature>
<dbReference type="SMART" id="SM00473">
    <property type="entry name" value="PAN_AP"/>
    <property type="match status" value="2"/>
</dbReference>
<evidence type="ECO:0000256" key="4">
    <source>
        <dbReference type="ARBA" id="ARBA00022527"/>
    </source>
</evidence>
<keyword evidence="7 19" id="KW-0732">Signal</keyword>
<evidence type="ECO:0000256" key="16">
    <source>
        <dbReference type="ARBA" id="ARBA00048679"/>
    </source>
</evidence>
<accession>A0A5A7UNX5</accession>
<dbReference type="PROSITE" id="PS00108">
    <property type="entry name" value="PROTEIN_KINASE_ST"/>
    <property type="match status" value="2"/>
</dbReference>
<dbReference type="PROSITE" id="PS50026">
    <property type="entry name" value="EGF_3"/>
    <property type="match status" value="2"/>
</dbReference>
<dbReference type="InterPro" id="IPR011009">
    <property type="entry name" value="Kinase-like_dom_sf"/>
</dbReference>
<protein>
    <recommendedName>
        <fullName evidence="2">non-specific serine/threonine protein kinase</fullName>
        <ecNumber evidence="2">2.7.11.1</ecNumber>
    </recommendedName>
</protein>
<comment type="subcellular location">
    <subcellularLocation>
        <location evidence="1">Cell membrane</location>
        <topology evidence="1">Single-pass type I membrane protein</topology>
    </subcellularLocation>
</comment>
<evidence type="ECO:0000256" key="5">
    <source>
        <dbReference type="ARBA" id="ARBA00022679"/>
    </source>
</evidence>
<reference evidence="24 25" key="1">
    <citation type="submission" date="2019-08" db="EMBL/GenBank/DDBJ databases">
        <title>Draft genome sequences of two oriental melons (Cucumis melo L. var makuwa).</title>
        <authorList>
            <person name="Kwon S.-Y."/>
        </authorList>
    </citation>
    <scope>NUCLEOTIDE SEQUENCE [LARGE SCALE GENOMIC DNA]</scope>
    <source>
        <strain evidence="25">cv. SW 3</strain>
        <tissue evidence="24">Leaf</tissue>
    </source>
</reference>
<dbReference type="Pfam" id="PF00954">
    <property type="entry name" value="S_locus_glycop"/>
    <property type="match status" value="2"/>
</dbReference>
<evidence type="ECO:0000259" key="22">
    <source>
        <dbReference type="PROSITE" id="PS50927"/>
    </source>
</evidence>
<comment type="catalytic activity">
    <reaction evidence="15">
        <text>L-threonyl-[protein] + ATP = O-phospho-L-threonyl-[protein] + ADP + H(+)</text>
        <dbReference type="Rhea" id="RHEA:46608"/>
        <dbReference type="Rhea" id="RHEA-COMP:11060"/>
        <dbReference type="Rhea" id="RHEA-COMP:11605"/>
        <dbReference type="ChEBI" id="CHEBI:15378"/>
        <dbReference type="ChEBI" id="CHEBI:30013"/>
        <dbReference type="ChEBI" id="CHEBI:30616"/>
        <dbReference type="ChEBI" id="CHEBI:61977"/>
        <dbReference type="ChEBI" id="CHEBI:456216"/>
        <dbReference type="EC" id="2.7.11.1"/>
    </reaction>
</comment>
<dbReference type="PROSITE" id="PS50011">
    <property type="entry name" value="PROTEIN_KINASE_DOM"/>
    <property type="match status" value="2"/>
</dbReference>
<feature type="transmembrane region" description="Helical" evidence="18">
    <location>
        <begin position="432"/>
        <end position="454"/>
    </location>
</feature>
<dbReference type="EC" id="2.7.11.1" evidence="2"/>
<keyword evidence="12 18" id="KW-0472">Membrane</keyword>
<keyword evidence="14" id="KW-0325">Glycoprotein</keyword>
<evidence type="ECO:0000256" key="3">
    <source>
        <dbReference type="ARBA" id="ARBA00022475"/>
    </source>
</evidence>
<dbReference type="GO" id="GO:0004674">
    <property type="term" value="F:protein serine/threonine kinase activity"/>
    <property type="evidence" value="ECO:0007669"/>
    <property type="project" value="UniProtKB-KW"/>
</dbReference>
<evidence type="ECO:0000313" key="25">
    <source>
        <dbReference type="Proteomes" id="UP000321393"/>
    </source>
</evidence>
<evidence type="ECO:0000259" key="23">
    <source>
        <dbReference type="PROSITE" id="PS50948"/>
    </source>
</evidence>
<sequence>MGKLIWRCSVSILLFFWMTMALFPRKSLAIDSIKAGESINGNTQILVSAQQKFVLGIFNPKDSKFRYLGIWYKNIPQTVVWVANRDKPLVNYSAKLTLKGQGLVLQNESDGILWSSTSSTFLKDPIAQLLDNGNLVIRESGSENYVWQSFDYPSDTLLPGMKVGWDLITGMNWKLTSWKSSNDPSSGDFTYGMDPGGLPQLETRRGNVTTYRGGPWFGRRFSGTTLFRDTAIHSPRFNYSAEGAFFSYKSAEDLTVRYALSAEGKFEQFYWMDDVNDWHLLYELPGDACDYYGLCGNFGICTSSTIPRCDCMHGYQPKSPDDWNKRRWVGGCVIRDNQTCKNGEGFKRISNVKLPDSSGDLVNVNMSIHDCEAACLSNCSCLAYGIMELSTGGYGCITWFKKLVDIRILPDNGQDIYLRLAASELDSDNRKLVVVLCLSVASLISFLIFVACFIFWRRRTIKGKYFFKKKILKSILRTLLVFTSYLQILVETGNEVQSQENEAEMPLYDFTMLVNATNDFSLSNKIGEGGFGPVYKGMLPCGQEIAVKRQAEGSSQGQTELRNEVLLISKLQHRNLVKLLGFCIHQQETLLVYEYMPNKSLDYFLFDNKKRSLLKWKKRLDIIIGIARGLLYLHRDSRLIIIHRDLKVSNILLDNDMNPKISDFGMARMFGEDQTMTRTKRVVGTYGYMSPEYVIDGYFSMKSDIFSFGVILLEIVSGRKNRGFFHPDHQLNLLGHAWKLWDEGNGLELMDETLKDQFQKCEAIRCIQVGLLCVQENPDERPAMWSVLSMLESENMVLSQPKQPGFYTERMVSNMHKLAVGNSCTSNEVTLTLLDGPMAKLISIVLFFWTTIALFPRKSLAVDSIKAGESMSGSAQILVSAQQKFVLGIFNPEGSKFKYLGIWYKNIPQMTIVWVANRDNPFVSSSAKLTFNEEGNIILMDETDGVLWSSTSSVYVKEPVVQLLDNGNLVLGESESGNYVWQSFDYVTDTLLPGMKLGRDSKAGMNWKLTSWKSRNDPSSGDFTYVMDPGGLPQLEIHRGNFTTYRSGPYLGSRFSGGYYLRETAIITPRFVYNANEAFYSYESAKNLAVRYTLNAEGYFNLFHWNDDGNYWQSLFKSPGDACDDYGHCGNFGICTFSVIAICDCIPGFQPKSPDDWEKQGSSGGCVRRDNKTCKNGEGFKRISNVKLPDSSAKNLVKLNTSIQDCKAACLSDCSCLAYGRMEFSTGENGCITWFERLVDMKILPQNGQDIYVRLAASELESSKRKLIVGLSVSVASLISFLIFVACFIYWRRRRAEVAKRDVSIHTKYTFHMIDPDLIVCFLSPNLVEPGNEVEAQDDEVELPLYDFTKIETATNNFSLSNKIGEGGFGPVYKGMLPCGQEIAVKRLAEDSSQGQTELRNEVLLISKLQHRNLVKLLGFCIHQQETLLVYEYMPNKSLDYFLFDDKKRSLLSWKKRMDIIIGIARGLLYLHRDSRLIIIHRDLKVSNILLDNEMNPRISDFGLARMFGEDQTMTRTKRVVGTYGYMSPEYVIDGYFSMKSDIFSFGVILLEIISGKKNRGFFHPDHQLNLLGHDHQAWKLWDEGNALELMDETLKDQFQNSEAQRCIQVGLLCVQENPNERPTMWSVLSMLESENMALSLPKQPGFYTERIISKTHNLPDEASCSTNEVTVTLLDGR</sequence>
<keyword evidence="5" id="KW-0808">Transferase</keyword>
<dbReference type="SUPFAM" id="SSF51110">
    <property type="entry name" value="alpha-D-mannose-specific plant lectins"/>
    <property type="match status" value="2"/>
</dbReference>
<keyword evidence="17" id="KW-0245">EGF-like domain</keyword>
<dbReference type="CDD" id="cd14066">
    <property type="entry name" value="STKc_IRAK"/>
    <property type="match status" value="2"/>
</dbReference>
<feature type="transmembrane region" description="Helical" evidence="18">
    <location>
        <begin position="1267"/>
        <end position="1291"/>
    </location>
</feature>
<dbReference type="Gene3D" id="2.90.10.10">
    <property type="entry name" value="Bulb-type lectin domain"/>
    <property type="match status" value="2"/>
</dbReference>
<keyword evidence="4" id="KW-0723">Serine/threonine-protein kinase</keyword>
<comment type="caution">
    <text evidence="17">Lacks conserved residue(s) required for the propagation of feature annotation.</text>
</comment>
<evidence type="ECO:0000256" key="11">
    <source>
        <dbReference type="ARBA" id="ARBA00022989"/>
    </source>
</evidence>
<evidence type="ECO:0000256" key="9">
    <source>
        <dbReference type="ARBA" id="ARBA00022777"/>
    </source>
</evidence>
<dbReference type="Gene3D" id="3.50.4.10">
    <property type="entry name" value="Hepatocyte Growth Factor"/>
    <property type="match status" value="1"/>
</dbReference>
<evidence type="ECO:0000259" key="20">
    <source>
        <dbReference type="PROSITE" id="PS50011"/>
    </source>
</evidence>
<feature type="domain" description="Apple" evidence="23">
    <location>
        <begin position="1174"/>
        <end position="1256"/>
    </location>
</feature>
<dbReference type="Pfam" id="PF07714">
    <property type="entry name" value="PK_Tyr_Ser-Thr"/>
    <property type="match status" value="2"/>
</dbReference>
<dbReference type="EMBL" id="SSTE01007279">
    <property type="protein sequence ID" value="KAA0056924.1"/>
    <property type="molecule type" value="Genomic_DNA"/>
</dbReference>
<dbReference type="SMART" id="SM00108">
    <property type="entry name" value="B_lectin"/>
    <property type="match status" value="2"/>
</dbReference>
<evidence type="ECO:0000256" key="7">
    <source>
        <dbReference type="ARBA" id="ARBA00022729"/>
    </source>
</evidence>
<evidence type="ECO:0000256" key="12">
    <source>
        <dbReference type="ARBA" id="ARBA00023136"/>
    </source>
</evidence>
<dbReference type="Pfam" id="PF08276">
    <property type="entry name" value="PAN_2"/>
    <property type="match status" value="2"/>
</dbReference>
<keyword evidence="8" id="KW-0547">Nucleotide-binding</keyword>
<evidence type="ECO:0000259" key="21">
    <source>
        <dbReference type="PROSITE" id="PS50026"/>
    </source>
</evidence>
<dbReference type="FunFam" id="3.30.200.20:FF:000195">
    <property type="entry name" value="G-type lectin S-receptor-like serine/threonine-protein kinase"/>
    <property type="match status" value="2"/>
</dbReference>
<evidence type="ECO:0000256" key="15">
    <source>
        <dbReference type="ARBA" id="ARBA00047899"/>
    </source>
</evidence>
<dbReference type="FunFam" id="1.10.510.10:FF:000060">
    <property type="entry name" value="G-type lectin S-receptor-like serine/threonine-protein kinase"/>
    <property type="match status" value="2"/>
</dbReference>
<evidence type="ECO:0000256" key="17">
    <source>
        <dbReference type="PROSITE-ProRule" id="PRU00076"/>
    </source>
</evidence>
<feature type="domain" description="EGF-like" evidence="21">
    <location>
        <begin position="285"/>
        <end position="321"/>
    </location>
</feature>
<dbReference type="Pfam" id="PF11883">
    <property type="entry name" value="DUF3403"/>
    <property type="match status" value="2"/>
</dbReference>
<dbReference type="SUPFAM" id="SSF56112">
    <property type="entry name" value="Protein kinase-like (PK-like)"/>
    <property type="match status" value="2"/>
</dbReference>
<dbReference type="InterPro" id="IPR001245">
    <property type="entry name" value="Ser-Thr/Tyr_kinase_cat_dom"/>
</dbReference>
<dbReference type="InterPro" id="IPR000742">
    <property type="entry name" value="EGF"/>
</dbReference>
<dbReference type="Pfam" id="PF01453">
    <property type="entry name" value="B_lectin"/>
    <property type="match status" value="2"/>
</dbReference>
<dbReference type="GO" id="GO:0005524">
    <property type="term" value="F:ATP binding"/>
    <property type="evidence" value="ECO:0007669"/>
    <property type="project" value="UniProtKB-KW"/>
</dbReference>
<feature type="domain" description="Bulb-type lectin" evidence="22">
    <location>
        <begin position="30"/>
        <end position="150"/>
    </location>
</feature>
<feature type="domain" description="EGF-like" evidence="21">
    <location>
        <begin position="1119"/>
        <end position="1155"/>
    </location>
</feature>
<feature type="domain" description="Bulb-type lectin" evidence="22">
    <location>
        <begin position="862"/>
        <end position="984"/>
    </location>
</feature>
<feature type="domain" description="Apple" evidence="23">
    <location>
        <begin position="340"/>
        <end position="421"/>
    </location>
</feature>
<dbReference type="PANTHER" id="PTHR27002">
    <property type="entry name" value="RECEPTOR-LIKE SERINE/THREONINE-PROTEIN KINASE SD1-8"/>
    <property type="match status" value="1"/>
</dbReference>
<name>A0A5A7UNX5_CUCMM</name>
<feature type="domain" description="Protein kinase" evidence="20">
    <location>
        <begin position="520"/>
        <end position="798"/>
    </location>
</feature>
<gene>
    <name evidence="24" type="ORF">E6C27_scaffold96G00970</name>
</gene>
<dbReference type="InterPro" id="IPR021820">
    <property type="entry name" value="S-locus_recpt_kinase_C"/>
</dbReference>
<evidence type="ECO:0000256" key="18">
    <source>
        <dbReference type="SAM" id="Phobius"/>
    </source>
</evidence>
<keyword evidence="10" id="KW-0067">ATP-binding</keyword>
<proteinExistence type="predicted"/>
<dbReference type="InterPro" id="IPR000858">
    <property type="entry name" value="S_locus_glycoprot_dom"/>
</dbReference>
<dbReference type="InterPro" id="IPR001480">
    <property type="entry name" value="Bulb-type_lectin_dom"/>
</dbReference>
<dbReference type="InterPro" id="IPR000719">
    <property type="entry name" value="Prot_kinase_dom"/>
</dbReference>
<keyword evidence="6 18" id="KW-0812">Transmembrane</keyword>
<feature type="transmembrane region" description="Helical" evidence="18">
    <location>
        <begin position="474"/>
        <end position="490"/>
    </location>
</feature>
<evidence type="ECO:0000256" key="14">
    <source>
        <dbReference type="ARBA" id="ARBA00023180"/>
    </source>
</evidence>
<evidence type="ECO:0000256" key="2">
    <source>
        <dbReference type="ARBA" id="ARBA00012513"/>
    </source>
</evidence>
<evidence type="ECO:0000256" key="6">
    <source>
        <dbReference type="ARBA" id="ARBA00022692"/>
    </source>
</evidence>
<evidence type="ECO:0000256" key="13">
    <source>
        <dbReference type="ARBA" id="ARBA00023157"/>
    </source>
</evidence>
<dbReference type="GO" id="GO:0005886">
    <property type="term" value="C:plasma membrane"/>
    <property type="evidence" value="ECO:0007669"/>
    <property type="project" value="UniProtKB-SubCell"/>
</dbReference>
<feature type="signal peptide" evidence="19">
    <location>
        <begin position="1"/>
        <end position="21"/>
    </location>
</feature>
<evidence type="ECO:0000256" key="1">
    <source>
        <dbReference type="ARBA" id="ARBA00004251"/>
    </source>
</evidence>
<comment type="caution">
    <text evidence="24">The sequence shown here is derived from an EMBL/GenBank/DDBJ whole genome shotgun (WGS) entry which is preliminary data.</text>
</comment>
<dbReference type="InterPro" id="IPR036426">
    <property type="entry name" value="Bulb-type_lectin_dom_sf"/>
</dbReference>
<dbReference type="Proteomes" id="UP000321393">
    <property type="component" value="Unassembled WGS sequence"/>
</dbReference>
<dbReference type="SMART" id="SM00220">
    <property type="entry name" value="S_TKc"/>
    <property type="match status" value="2"/>
</dbReference>
<keyword evidence="9 24" id="KW-0418">Kinase</keyword>
<dbReference type="Gene3D" id="3.30.200.20">
    <property type="entry name" value="Phosphorylase Kinase, domain 1"/>
    <property type="match status" value="2"/>
</dbReference>
<dbReference type="InterPro" id="IPR008271">
    <property type="entry name" value="Ser/Thr_kinase_AS"/>
</dbReference>
<dbReference type="PANTHER" id="PTHR27002:SF1082">
    <property type="entry name" value="OS06G0693000 PROTEIN"/>
    <property type="match status" value="1"/>
</dbReference>
<comment type="catalytic activity">
    <reaction evidence="16">
        <text>L-seryl-[protein] + ATP = O-phospho-L-seryl-[protein] + ADP + H(+)</text>
        <dbReference type="Rhea" id="RHEA:17989"/>
        <dbReference type="Rhea" id="RHEA-COMP:9863"/>
        <dbReference type="Rhea" id="RHEA-COMP:11604"/>
        <dbReference type="ChEBI" id="CHEBI:15378"/>
        <dbReference type="ChEBI" id="CHEBI:29999"/>
        <dbReference type="ChEBI" id="CHEBI:30616"/>
        <dbReference type="ChEBI" id="CHEBI:83421"/>
        <dbReference type="ChEBI" id="CHEBI:456216"/>
        <dbReference type="EC" id="2.7.11.1"/>
    </reaction>
</comment>
<dbReference type="CDD" id="cd01098">
    <property type="entry name" value="PAN_AP_plant"/>
    <property type="match status" value="2"/>
</dbReference>
<dbReference type="InterPro" id="IPR003609">
    <property type="entry name" value="Pan_app"/>
</dbReference>
<feature type="domain" description="Protein kinase" evidence="20">
    <location>
        <begin position="1358"/>
        <end position="1639"/>
    </location>
</feature>
<dbReference type="PROSITE" id="PS50927">
    <property type="entry name" value="BULB_LECTIN"/>
    <property type="match status" value="2"/>
</dbReference>
<keyword evidence="3" id="KW-1003">Cell membrane</keyword>
<dbReference type="CDD" id="cd00028">
    <property type="entry name" value="B_lectin"/>
    <property type="match status" value="2"/>
</dbReference>
<evidence type="ECO:0000256" key="8">
    <source>
        <dbReference type="ARBA" id="ARBA00022741"/>
    </source>
</evidence>
<dbReference type="OrthoDB" id="1910371at2759"/>
<evidence type="ECO:0000313" key="24">
    <source>
        <dbReference type="EMBL" id="KAA0056924.1"/>
    </source>
</evidence>
<evidence type="ECO:0000256" key="19">
    <source>
        <dbReference type="SAM" id="SignalP"/>
    </source>
</evidence>
<evidence type="ECO:0000256" key="10">
    <source>
        <dbReference type="ARBA" id="ARBA00022840"/>
    </source>
</evidence>
<keyword evidence="13" id="KW-1015">Disulfide bond</keyword>
<dbReference type="Gene3D" id="1.10.510.10">
    <property type="entry name" value="Transferase(Phosphotransferase) domain 1"/>
    <property type="match status" value="2"/>
</dbReference>
<dbReference type="GO" id="GO:0048544">
    <property type="term" value="P:recognition of pollen"/>
    <property type="evidence" value="ECO:0007669"/>
    <property type="project" value="InterPro"/>
</dbReference>